<keyword evidence="3" id="KW-1185">Reference proteome</keyword>
<evidence type="ECO:0000313" key="3">
    <source>
        <dbReference type="Proteomes" id="UP001287286"/>
    </source>
</evidence>
<name>A0ABR0BVZ3_PURLI</name>
<gene>
    <name evidence="2" type="ORF">Purlil1_7419</name>
</gene>
<evidence type="ECO:0000256" key="1">
    <source>
        <dbReference type="SAM" id="MobiDB-lite"/>
    </source>
</evidence>
<feature type="region of interest" description="Disordered" evidence="1">
    <location>
        <begin position="328"/>
        <end position="359"/>
    </location>
</feature>
<accession>A0ABR0BVZ3</accession>
<evidence type="ECO:0000313" key="2">
    <source>
        <dbReference type="EMBL" id="KAK4088226.1"/>
    </source>
</evidence>
<comment type="caution">
    <text evidence="2">The sequence shown here is derived from an EMBL/GenBank/DDBJ whole genome shotgun (WGS) entry which is preliminary data.</text>
</comment>
<feature type="region of interest" description="Disordered" evidence="1">
    <location>
        <begin position="1"/>
        <end position="24"/>
    </location>
</feature>
<sequence>MSHSARDYGDEDEQGSASKKYRSLKCRTMASHSRPLTKRSGMAATCVTPGGAYIANSSLQAIVNILRETTGLGPRKPLTGEDNASDPQIPVVSRRLSEDPKGTFSWSVAAIAGVIERRVFTAQSMRLQAVPLRLDDCGSGKKVQGVEISVARKEEVTLLGCESWLGGGGGGELWFPLPAPWSRGALSGLPGTRQGLQQREAAAQHWQHKGRWSALCSLREDGRVWGTLGRQYRDSAERKTVSRAHDVQAACRFVDALEMRCGDLRSEPTRALEHALRSTLVQSTRYGGPKAGAAHLECFASPSHRPALTWKAGAALAAPALPYRLKGMHASGSCSPSDDGSREPLTAVTGGQSETAEAADATPWLVVRLPITAAATAQDLTCGTNKATSVDMRHLNACLARDAARDELLSADVEPPLTHAVHHLAKLAPSTSGSSCTPGAVAVPRSAAAGGTRSRLDPLEPYAKRGSSCLQHFVPSRPRTPMLEEKPAILCRSTPTLIWPSRSGYENAQPGIAPPCGSRRTGPNHILARLRPLPTLQHITKAVLEQERLGRCVKRRDLTRRCVAELSGKSESRRHGSSMT</sequence>
<proteinExistence type="predicted"/>
<dbReference type="EMBL" id="JAWRVI010000026">
    <property type="protein sequence ID" value="KAK4088226.1"/>
    <property type="molecule type" value="Genomic_DNA"/>
</dbReference>
<protein>
    <submittedName>
        <fullName evidence="2">Uncharacterized protein</fullName>
    </submittedName>
</protein>
<dbReference type="Proteomes" id="UP001287286">
    <property type="component" value="Unassembled WGS sequence"/>
</dbReference>
<reference evidence="2 3" key="1">
    <citation type="journal article" date="2024" name="Microbiol. Resour. Announc.">
        <title>Genome annotations for the ascomycete fungi Trichoderma harzianum, Trichoderma aggressivum, and Purpureocillium lilacinum.</title>
        <authorList>
            <person name="Beijen E.P.W."/>
            <person name="Ohm R.A."/>
        </authorList>
    </citation>
    <scope>NUCLEOTIDE SEQUENCE [LARGE SCALE GENOMIC DNA]</scope>
    <source>
        <strain evidence="2 3">CBS 150709</strain>
    </source>
</reference>
<organism evidence="2 3">
    <name type="scientific">Purpureocillium lilacinum</name>
    <name type="common">Paecilomyces lilacinus</name>
    <dbReference type="NCBI Taxonomy" id="33203"/>
    <lineage>
        <taxon>Eukaryota</taxon>
        <taxon>Fungi</taxon>
        <taxon>Dikarya</taxon>
        <taxon>Ascomycota</taxon>
        <taxon>Pezizomycotina</taxon>
        <taxon>Sordariomycetes</taxon>
        <taxon>Hypocreomycetidae</taxon>
        <taxon>Hypocreales</taxon>
        <taxon>Ophiocordycipitaceae</taxon>
        <taxon>Purpureocillium</taxon>
    </lineage>
</organism>